<accession>A0AA39VKQ5</accession>
<proteinExistence type="predicted"/>
<reference evidence="1" key="2">
    <citation type="submission" date="2023-06" db="EMBL/GenBank/DDBJ databases">
        <authorList>
            <person name="Swenson N.G."/>
            <person name="Wegrzyn J.L."/>
            <person name="Mcevoy S.L."/>
        </authorList>
    </citation>
    <scope>NUCLEOTIDE SEQUENCE</scope>
    <source>
        <strain evidence="1">NS2018</strain>
        <tissue evidence="1">Leaf</tissue>
    </source>
</reference>
<protein>
    <submittedName>
        <fullName evidence="1">Uncharacterized protein</fullName>
    </submittedName>
</protein>
<name>A0AA39VKQ5_ACESA</name>
<organism evidence="1 2">
    <name type="scientific">Acer saccharum</name>
    <name type="common">Sugar maple</name>
    <dbReference type="NCBI Taxonomy" id="4024"/>
    <lineage>
        <taxon>Eukaryota</taxon>
        <taxon>Viridiplantae</taxon>
        <taxon>Streptophyta</taxon>
        <taxon>Embryophyta</taxon>
        <taxon>Tracheophyta</taxon>
        <taxon>Spermatophyta</taxon>
        <taxon>Magnoliopsida</taxon>
        <taxon>eudicotyledons</taxon>
        <taxon>Gunneridae</taxon>
        <taxon>Pentapetalae</taxon>
        <taxon>rosids</taxon>
        <taxon>malvids</taxon>
        <taxon>Sapindales</taxon>
        <taxon>Sapindaceae</taxon>
        <taxon>Hippocastanoideae</taxon>
        <taxon>Acereae</taxon>
        <taxon>Acer</taxon>
    </lineage>
</organism>
<dbReference type="Proteomes" id="UP001168877">
    <property type="component" value="Unassembled WGS sequence"/>
</dbReference>
<keyword evidence="2" id="KW-1185">Reference proteome</keyword>
<sequence>MGSFGIIVFTRSKRVLSGVSVMLVRMNADDVALLCGALLLKRRRPLMPLRNQVSIASQQPQVVLAPNNFPLSYRSFTFNGNVLKESSRFPILENNKCFDYIHAGEVGCGFTCFQYRSRPGEAFLFNPLRRQVLVLPMATCIGQAHWYGMGIDSNKFIKLFTLYHRWIQVAWQLKFTLWAQNHRGDKSLRFRLSLFVGRVSIISLSICSWRHALDGST</sequence>
<comment type="caution">
    <text evidence="1">The sequence shown here is derived from an EMBL/GenBank/DDBJ whole genome shotgun (WGS) entry which is preliminary data.</text>
</comment>
<gene>
    <name evidence="1" type="ORF">LWI29_019207</name>
</gene>
<evidence type="ECO:0000313" key="2">
    <source>
        <dbReference type="Proteomes" id="UP001168877"/>
    </source>
</evidence>
<dbReference type="EMBL" id="JAUESC010000384">
    <property type="protein sequence ID" value="KAK0581893.1"/>
    <property type="molecule type" value="Genomic_DNA"/>
</dbReference>
<dbReference type="AlphaFoldDB" id="A0AA39VKQ5"/>
<evidence type="ECO:0000313" key="1">
    <source>
        <dbReference type="EMBL" id="KAK0581893.1"/>
    </source>
</evidence>
<reference evidence="1" key="1">
    <citation type="journal article" date="2022" name="Plant J.">
        <title>Strategies of tolerance reflected in two North American maple genomes.</title>
        <authorList>
            <person name="McEvoy S.L."/>
            <person name="Sezen U.U."/>
            <person name="Trouern-Trend A."/>
            <person name="McMahon S.M."/>
            <person name="Schaberg P.G."/>
            <person name="Yang J."/>
            <person name="Wegrzyn J.L."/>
            <person name="Swenson N.G."/>
        </authorList>
    </citation>
    <scope>NUCLEOTIDE SEQUENCE</scope>
    <source>
        <strain evidence="1">NS2018</strain>
    </source>
</reference>